<dbReference type="AlphaFoldDB" id="A0AAD9V0E8"/>
<evidence type="ECO:0000313" key="3">
    <source>
        <dbReference type="Proteomes" id="UP001249851"/>
    </source>
</evidence>
<evidence type="ECO:0000313" key="2">
    <source>
        <dbReference type="EMBL" id="KAK2556578.1"/>
    </source>
</evidence>
<sequence>MRSVVNWAKKQKSSQEYGTRGRFGYETTVPVYERDSSEVESDNSEEEEEEEDEELSDRPEFKRRRQGSEDVDGLELSGWYQRNGMSGSKEDNIT</sequence>
<dbReference type="Proteomes" id="UP001249851">
    <property type="component" value="Unassembled WGS sequence"/>
</dbReference>
<protein>
    <submittedName>
        <fullName evidence="2">Uncharacterized protein</fullName>
    </submittedName>
</protein>
<dbReference type="EMBL" id="JARQWQ010000055">
    <property type="protein sequence ID" value="KAK2556578.1"/>
    <property type="molecule type" value="Genomic_DNA"/>
</dbReference>
<comment type="caution">
    <text evidence="2">The sequence shown here is derived from an EMBL/GenBank/DDBJ whole genome shotgun (WGS) entry which is preliminary data.</text>
</comment>
<accession>A0AAD9V0E8</accession>
<feature type="region of interest" description="Disordered" evidence="1">
    <location>
        <begin position="1"/>
        <end position="94"/>
    </location>
</feature>
<proteinExistence type="predicted"/>
<reference evidence="2" key="2">
    <citation type="journal article" date="2023" name="Science">
        <title>Genomic signatures of disease resistance in endangered staghorn corals.</title>
        <authorList>
            <person name="Vollmer S.V."/>
            <person name="Selwyn J.D."/>
            <person name="Despard B.A."/>
            <person name="Roesel C.L."/>
        </authorList>
    </citation>
    <scope>NUCLEOTIDE SEQUENCE</scope>
    <source>
        <strain evidence="2">K2</strain>
    </source>
</reference>
<gene>
    <name evidence="2" type="ORF">P5673_021491</name>
</gene>
<organism evidence="2 3">
    <name type="scientific">Acropora cervicornis</name>
    <name type="common">Staghorn coral</name>
    <dbReference type="NCBI Taxonomy" id="6130"/>
    <lineage>
        <taxon>Eukaryota</taxon>
        <taxon>Metazoa</taxon>
        <taxon>Cnidaria</taxon>
        <taxon>Anthozoa</taxon>
        <taxon>Hexacorallia</taxon>
        <taxon>Scleractinia</taxon>
        <taxon>Astrocoeniina</taxon>
        <taxon>Acroporidae</taxon>
        <taxon>Acropora</taxon>
    </lineage>
</organism>
<name>A0AAD9V0E8_ACRCE</name>
<keyword evidence="3" id="KW-1185">Reference proteome</keyword>
<feature type="compositionally biased region" description="Acidic residues" evidence="1">
    <location>
        <begin position="38"/>
        <end position="55"/>
    </location>
</feature>
<reference evidence="2" key="1">
    <citation type="journal article" date="2023" name="G3 (Bethesda)">
        <title>Whole genome assembly and annotation of the endangered Caribbean coral Acropora cervicornis.</title>
        <authorList>
            <person name="Selwyn J.D."/>
            <person name="Vollmer S.V."/>
        </authorList>
    </citation>
    <scope>NUCLEOTIDE SEQUENCE</scope>
    <source>
        <strain evidence="2">K2</strain>
    </source>
</reference>
<evidence type="ECO:0000256" key="1">
    <source>
        <dbReference type="SAM" id="MobiDB-lite"/>
    </source>
</evidence>